<evidence type="ECO:0000313" key="2">
    <source>
        <dbReference type="Proteomes" id="UP000326924"/>
    </source>
</evidence>
<proteinExistence type="predicted"/>
<dbReference type="Proteomes" id="UP000326924">
    <property type="component" value="Unassembled WGS sequence"/>
</dbReference>
<accession>A0A5J5EPM5</accession>
<organism evidence="1 2">
    <name type="scientific">Sphaerosporella brunnea</name>
    <dbReference type="NCBI Taxonomy" id="1250544"/>
    <lineage>
        <taxon>Eukaryota</taxon>
        <taxon>Fungi</taxon>
        <taxon>Dikarya</taxon>
        <taxon>Ascomycota</taxon>
        <taxon>Pezizomycotina</taxon>
        <taxon>Pezizomycetes</taxon>
        <taxon>Pezizales</taxon>
        <taxon>Pyronemataceae</taxon>
        <taxon>Sphaerosporella</taxon>
    </lineage>
</organism>
<reference evidence="1 2" key="1">
    <citation type="submission" date="2019-09" db="EMBL/GenBank/DDBJ databases">
        <title>Draft genome of the ectomycorrhizal ascomycete Sphaerosporella brunnea.</title>
        <authorList>
            <consortium name="DOE Joint Genome Institute"/>
            <person name="Benucci G.M."/>
            <person name="Marozzi G."/>
            <person name="Antonielli L."/>
            <person name="Sanchez S."/>
            <person name="Marco P."/>
            <person name="Wang X."/>
            <person name="Falini L.B."/>
            <person name="Barry K."/>
            <person name="Haridas S."/>
            <person name="Lipzen A."/>
            <person name="Labutti K."/>
            <person name="Grigoriev I.V."/>
            <person name="Murat C."/>
            <person name="Martin F."/>
            <person name="Albertini E."/>
            <person name="Donnini D."/>
            <person name="Bonito G."/>
        </authorList>
    </citation>
    <scope>NUCLEOTIDE SEQUENCE [LARGE SCALE GENOMIC DNA]</scope>
    <source>
        <strain evidence="1 2">Sb_GMNB300</strain>
    </source>
</reference>
<comment type="caution">
    <text evidence="1">The sequence shown here is derived from an EMBL/GenBank/DDBJ whole genome shotgun (WGS) entry which is preliminary data.</text>
</comment>
<dbReference type="InParanoid" id="A0A5J5EPM5"/>
<dbReference type="EMBL" id="VXIS01000182">
    <property type="protein sequence ID" value="KAA8898545.1"/>
    <property type="molecule type" value="Genomic_DNA"/>
</dbReference>
<dbReference type="AlphaFoldDB" id="A0A5J5EPM5"/>
<protein>
    <submittedName>
        <fullName evidence="1">Uncharacterized protein</fullName>
    </submittedName>
</protein>
<sequence>MFHASKTNISRAPGLILFARSPSSRPTGLSVLPHCLQPHPPRSDLPITQHTDSAATLAAPSAEKPGSSTDAVVAGAAKTGRQQKFLDRFPRPTWTRCDNAVHKGHALLLQHDMGCCGFTTVSRQPTQCHRDGFAPPLPGLLNSQFADPENAVRLISSSTPPLRRRSRPCGPMGRRGRAVIMNVTALFIGCHQPAEWSNFCG</sequence>
<evidence type="ECO:0000313" key="1">
    <source>
        <dbReference type="EMBL" id="KAA8898545.1"/>
    </source>
</evidence>
<gene>
    <name evidence="1" type="ORF">FN846DRAFT_921284</name>
</gene>
<keyword evidence="2" id="KW-1185">Reference proteome</keyword>
<name>A0A5J5EPM5_9PEZI</name>